<organism evidence="1 2">
    <name type="scientific">Bacillus chungangensis</name>
    <dbReference type="NCBI Taxonomy" id="587633"/>
    <lineage>
        <taxon>Bacteria</taxon>
        <taxon>Bacillati</taxon>
        <taxon>Bacillota</taxon>
        <taxon>Bacilli</taxon>
        <taxon>Bacillales</taxon>
        <taxon>Bacillaceae</taxon>
        <taxon>Bacillus</taxon>
    </lineage>
</organism>
<dbReference type="RefSeq" id="WP_307233117.1">
    <property type="nucleotide sequence ID" value="NZ_JAUSTT010000041.1"/>
</dbReference>
<keyword evidence="2" id="KW-1185">Reference proteome</keyword>
<name>A0ABT9WYS3_9BACI</name>
<evidence type="ECO:0008006" key="3">
    <source>
        <dbReference type="Google" id="ProtNLM"/>
    </source>
</evidence>
<sequence>MNDTLKTIIEKMRAALESDPDGLIIGKFRSGKEIDSSIFKDATKEYADFLAISNGARCGSIDLFPFEIMSESQSFLDLLENLEDAQEQWIYIGQVLYDPIIINKINGFVYHFYEGLPLEKRECYGTFEEFLINYVFGKRYSEIIPDANNDEWYQLLKRLQII</sequence>
<accession>A0ABT9WYS3</accession>
<dbReference type="InterPro" id="IPR037883">
    <property type="entry name" value="Knr4/Smi1-like_sf"/>
</dbReference>
<dbReference type="EMBL" id="JAUSTT010000041">
    <property type="protein sequence ID" value="MDQ0178362.1"/>
    <property type="molecule type" value="Genomic_DNA"/>
</dbReference>
<evidence type="ECO:0000313" key="2">
    <source>
        <dbReference type="Proteomes" id="UP001223586"/>
    </source>
</evidence>
<dbReference type="Proteomes" id="UP001223586">
    <property type="component" value="Unassembled WGS sequence"/>
</dbReference>
<protein>
    <recommendedName>
        <fullName evidence="3">SMI1/KNR4 family protein</fullName>
    </recommendedName>
</protein>
<reference evidence="1 2" key="1">
    <citation type="submission" date="2023-07" db="EMBL/GenBank/DDBJ databases">
        <title>Genomic Encyclopedia of Type Strains, Phase IV (KMG-IV): sequencing the most valuable type-strain genomes for metagenomic binning, comparative biology and taxonomic classification.</title>
        <authorList>
            <person name="Goeker M."/>
        </authorList>
    </citation>
    <scope>NUCLEOTIDE SEQUENCE [LARGE SCALE GENOMIC DNA]</scope>
    <source>
        <strain evidence="1 2">DSM 23837</strain>
    </source>
</reference>
<dbReference type="SUPFAM" id="SSF160631">
    <property type="entry name" value="SMI1/KNR4-like"/>
    <property type="match status" value="1"/>
</dbReference>
<proteinExistence type="predicted"/>
<evidence type="ECO:0000313" key="1">
    <source>
        <dbReference type="EMBL" id="MDQ0178362.1"/>
    </source>
</evidence>
<gene>
    <name evidence="1" type="ORF">J2S08_004267</name>
</gene>
<comment type="caution">
    <text evidence="1">The sequence shown here is derived from an EMBL/GenBank/DDBJ whole genome shotgun (WGS) entry which is preliminary data.</text>
</comment>